<keyword evidence="3" id="KW-1185">Reference proteome</keyword>
<evidence type="ECO:0000256" key="1">
    <source>
        <dbReference type="SAM" id="MobiDB-lite"/>
    </source>
</evidence>
<comment type="caution">
    <text evidence="2">The sequence shown here is derived from an EMBL/GenBank/DDBJ whole genome shotgun (WGS) entry which is preliminary data.</text>
</comment>
<accession>A0A9J6H749</accession>
<evidence type="ECO:0000313" key="3">
    <source>
        <dbReference type="Proteomes" id="UP000821853"/>
    </source>
</evidence>
<dbReference type="VEuPathDB" id="VectorBase:HLOH_043320"/>
<protein>
    <submittedName>
        <fullName evidence="2">Uncharacterized protein</fullName>
    </submittedName>
</protein>
<dbReference type="Proteomes" id="UP000821853">
    <property type="component" value="Unassembled WGS sequence"/>
</dbReference>
<gene>
    <name evidence="2" type="ORF">HPB48_023276</name>
</gene>
<dbReference type="EMBL" id="JABSTR010000235">
    <property type="protein sequence ID" value="KAH9382720.1"/>
    <property type="molecule type" value="Genomic_DNA"/>
</dbReference>
<dbReference type="AlphaFoldDB" id="A0A9J6H749"/>
<proteinExistence type="predicted"/>
<reference evidence="2 3" key="1">
    <citation type="journal article" date="2020" name="Cell">
        <title>Large-Scale Comparative Analyses of Tick Genomes Elucidate Their Genetic Diversity and Vector Capacities.</title>
        <authorList>
            <consortium name="Tick Genome and Microbiome Consortium (TIGMIC)"/>
            <person name="Jia N."/>
            <person name="Wang J."/>
            <person name="Shi W."/>
            <person name="Du L."/>
            <person name="Sun Y."/>
            <person name="Zhan W."/>
            <person name="Jiang J.F."/>
            <person name="Wang Q."/>
            <person name="Zhang B."/>
            <person name="Ji P."/>
            <person name="Bell-Sakyi L."/>
            <person name="Cui X.M."/>
            <person name="Yuan T.T."/>
            <person name="Jiang B.G."/>
            <person name="Yang W.F."/>
            <person name="Lam T.T."/>
            <person name="Chang Q.C."/>
            <person name="Ding S.J."/>
            <person name="Wang X.J."/>
            <person name="Zhu J.G."/>
            <person name="Ruan X.D."/>
            <person name="Zhao L."/>
            <person name="Wei J.T."/>
            <person name="Ye R.Z."/>
            <person name="Que T.C."/>
            <person name="Du C.H."/>
            <person name="Zhou Y.H."/>
            <person name="Cheng J.X."/>
            <person name="Dai P.F."/>
            <person name="Guo W.B."/>
            <person name="Han X.H."/>
            <person name="Huang E.J."/>
            <person name="Li L.F."/>
            <person name="Wei W."/>
            <person name="Gao Y.C."/>
            <person name="Liu J.Z."/>
            <person name="Shao H.Z."/>
            <person name="Wang X."/>
            <person name="Wang C.C."/>
            <person name="Yang T.C."/>
            <person name="Huo Q.B."/>
            <person name="Li W."/>
            <person name="Chen H.Y."/>
            <person name="Chen S.E."/>
            <person name="Zhou L.G."/>
            <person name="Ni X.B."/>
            <person name="Tian J.H."/>
            <person name="Sheng Y."/>
            <person name="Liu T."/>
            <person name="Pan Y.S."/>
            <person name="Xia L.Y."/>
            <person name="Li J."/>
            <person name="Zhao F."/>
            <person name="Cao W.C."/>
        </authorList>
    </citation>
    <scope>NUCLEOTIDE SEQUENCE [LARGE SCALE GENOMIC DNA]</scope>
    <source>
        <strain evidence="2">HaeL-2018</strain>
    </source>
</reference>
<feature type="compositionally biased region" description="Basic and acidic residues" evidence="1">
    <location>
        <begin position="148"/>
        <end position="162"/>
    </location>
</feature>
<feature type="region of interest" description="Disordered" evidence="1">
    <location>
        <begin position="121"/>
        <end position="162"/>
    </location>
</feature>
<organism evidence="2 3">
    <name type="scientific">Haemaphysalis longicornis</name>
    <name type="common">Bush tick</name>
    <dbReference type="NCBI Taxonomy" id="44386"/>
    <lineage>
        <taxon>Eukaryota</taxon>
        <taxon>Metazoa</taxon>
        <taxon>Ecdysozoa</taxon>
        <taxon>Arthropoda</taxon>
        <taxon>Chelicerata</taxon>
        <taxon>Arachnida</taxon>
        <taxon>Acari</taxon>
        <taxon>Parasitiformes</taxon>
        <taxon>Ixodida</taxon>
        <taxon>Ixodoidea</taxon>
        <taxon>Ixodidae</taxon>
        <taxon>Haemaphysalinae</taxon>
        <taxon>Haemaphysalis</taxon>
    </lineage>
</organism>
<name>A0A9J6H749_HAELO</name>
<evidence type="ECO:0000313" key="2">
    <source>
        <dbReference type="EMBL" id="KAH9382720.1"/>
    </source>
</evidence>
<sequence>MEDRGRSGCQGVRIAALTDAGPASAPHVVCFLSPAAAAQRECYTDHSRRYTHQRIASCNKASAAPSSPLSRSLRCVLRGRVLFFFADAIAASAPGHAVMGDRDGVADGHAPVACNRYRRRRQAPDSCRARWKSTLRSGRTEAPLLPPSREKRRADDRRSFRR</sequence>